<keyword evidence="5" id="KW-0597">Phosphoprotein</keyword>
<proteinExistence type="predicted"/>
<dbReference type="Gene3D" id="3.30.565.10">
    <property type="entry name" value="Histidine kinase-like ATPase, C-terminal domain"/>
    <property type="match status" value="1"/>
</dbReference>
<dbReference type="SUPFAM" id="SSF47384">
    <property type="entry name" value="Homodimeric domain of signal transducing histidine kinase"/>
    <property type="match status" value="1"/>
</dbReference>
<dbReference type="InterPro" id="IPR036097">
    <property type="entry name" value="HisK_dim/P_sf"/>
</dbReference>
<dbReference type="PROSITE" id="PS50109">
    <property type="entry name" value="HIS_KIN"/>
    <property type="match status" value="1"/>
</dbReference>
<comment type="catalytic activity">
    <reaction evidence="1">
        <text>ATP + protein L-histidine = ADP + protein N-phospho-L-histidine.</text>
        <dbReference type="EC" id="2.7.13.3"/>
    </reaction>
</comment>
<keyword evidence="6" id="KW-0808">Transferase</keyword>
<evidence type="ECO:0000256" key="7">
    <source>
        <dbReference type="ARBA" id="ARBA00022692"/>
    </source>
</evidence>
<keyword evidence="7" id="KW-0812">Transmembrane</keyword>
<evidence type="ECO:0000256" key="2">
    <source>
        <dbReference type="ARBA" id="ARBA00004651"/>
    </source>
</evidence>
<organism evidence="16 17">
    <name type="scientific">Ruminiclostridium herbifermentans</name>
    <dbReference type="NCBI Taxonomy" id="2488810"/>
    <lineage>
        <taxon>Bacteria</taxon>
        <taxon>Bacillati</taxon>
        <taxon>Bacillota</taxon>
        <taxon>Clostridia</taxon>
        <taxon>Eubacteriales</taxon>
        <taxon>Oscillospiraceae</taxon>
        <taxon>Ruminiclostridium</taxon>
    </lineage>
</organism>
<dbReference type="RefSeq" id="WP_137698699.1">
    <property type="nucleotide sequence ID" value="NZ_CP061336.1"/>
</dbReference>
<evidence type="ECO:0000256" key="3">
    <source>
        <dbReference type="ARBA" id="ARBA00012438"/>
    </source>
</evidence>
<dbReference type="Pfam" id="PF00512">
    <property type="entry name" value="HisKA"/>
    <property type="match status" value="1"/>
</dbReference>
<protein>
    <recommendedName>
        <fullName evidence="3">histidine kinase</fullName>
        <ecNumber evidence="3">2.7.13.3</ecNumber>
    </recommendedName>
</protein>
<evidence type="ECO:0000256" key="13">
    <source>
        <dbReference type="ARBA" id="ARBA00023136"/>
    </source>
</evidence>
<dbReference type="FunFam" id="1.10.287.130:FF:000001">
    <property type="entry name" value="Two-component sensor histidine kinase"/>
    <property type="match status" value="1"/>
</dbReference>
<dbReference type="GO" id="GO:0005524">
    <property type="term" value="F:ATP binding"/>
    <property type="evidence" value="ECO:0007669"/>
    <property type="project" value="UniProtKB-KW"/>
</dbReference>
<comment type="subcellular location">
    <subcellularLocation>
        <location evidence="2">Cell membrane</location>
        <topology evidence="2">Multi-pass membrane protein</topology>
    </subcellularLocation>
</comment>
<evidence type="ECO:0000313" key="17">
    <source>
        <dbReference type="Proteomes" id="UP000306409"/>
    </source>
</evidence>
<dbReference type="GO" id="GO:0005886">
    <property type="term" value="C:plasma membrane"/>
    <property type="evidence" value="ECO:0007669"/>
    <property type="project" value="UniProtKB-SubCell"/>
</dbReference>
<dbReference type="PANTHER" id="PTHR45528:SF1">
    <property type="entry name" value="SENSOR HISTIDINE KINASE CPXA"/>
    <property type="match status" value="1"/>
</dbReference>
<sequence length="779" mass="88078">MDIKLKKYKFSVWFKLLAIVLCTAGMISIAYGVTKAPYFEFVFQSTDFEDSIELKNIFSNIYQHVSNVAFNYKSEENIRTTSKVDESYISDKKNQLLYEREIAIQEITDRYASLIQQRSDNWNINNIYSNVIEDPYVSEENSNIENNGYDVTKTDTAPSNSQSSEYKNWLEVLVQERDQEIQAVIEKYDASINNIKSDYIDERVKDYYKELEYLKKLEGIHYAVVDNNKVTFTNMSDSSSNSIDSFYLRHEKCLVLTYENINSTYPINYYYDTSNFPKTSVIYLGLTPAKYRSELAAYNQNYSDGRLGLTLLIIGLAAFLIGLLYIVYASGRRVGKDGIHLIFADYIHLDAAFVLSSAAIILCTIQAYHFYSYFIMEMTQINSSLLFAGFALIVALGTLIGILFITILSKRVKRHEVISHTILYKVCKWSIVKSKKLISKMGSVYDTSPITIRLVFIFGSYAFLTIVCLLLFLAGSIGIFLGFFCIISINVVSFYYILKYYKILKTINEGAEKIRAGELSYNIPQEGIPEFKQLSATINGIADGLKTAVSSQVKSERMKTELITNVSHDLKTPLTSIITYIDLLKSEGLNSENAEKYLGIIDNKAQRLKALTEDLFEAAKASSGSIAVNLEKLDVVSLISQGLGELSDKIEASGLNFKINMPSSKLFVYADGKLLWRVIENLLSNVFKYALPNSRVYIDTFSTANNVKIVIKNISAYELNIDEEELMERFKRGDASRHSEGSGLGLSIAKSLTELQGGNFHIEIDGDLFKAIIELPVGY</sequence>
<dbReference type="Pfam" id="PF02518">
    <property type="entry name" value="HATPase_c"/>
    <property type="match status" value="1"/>
</dbReference>
<evidence type="ECO:0000259" key="14">
    <source>
        <dbReference type="PROSITE" id="PS50109"/>
    </source>
</evidence>
<dbReference type="InterPro" id="IPR005467">
    <property type="entry name" value="His_kinase_dom"/>
</dbReference>
<dbReference type="EMBL" id="CP061336">
    <property type="protein sequence ID" value="QNU65570.1"/>
    <property type="molecule type" value="Genomic_DNA"/>
</dbReference>
<dbReference type="SMART" id="SM00388">
    <property type="entry name" value="HisKA"/>
    <property type="match status" value="1"/>
</dbReference>
<dbReference type="SUPFAM" id="SSF55874">
    <property type="entry name" value="ATPase domain of HSP90 chaperone/DNA topoisomerase II/histidine kinase"/>
    <property type="match status" value="1"/>
</dbReference>
<dbReference type="InterPro" id="IPR036890">
    <property type="entry name" value="HATPase_C_sf"/>
</dbReference>
<dbReference type="PROSITE" id="PS50885">
    <property type="entry name" value="HAMP"/>
    <property type="match status" value="1"/>
</dbReference>
<keyword evidence="9 16" id="KW-0418">Kinase</keyword>
<evidence type="ECO:0000259" key="15">
    <source>
        <dbReference type="PROSITE" id="PS50885"/>
    </source>
</evidence>
<dbReference type="KEGG" id="rher:EHE19_011595"/>
<dbReference type="InterPro" id="IPR003594">
    <property type="entry name" value="HATPase_dom"/>
</dbReference>
<evidence type="ECO:0000256" key="12">
    <source>
        <dbReference type="ARBA" id="ARBA00023012"/>
    </source>
</evidence>
<gene>
    <name evidence="16" type="ORF">EHE19_011595</name>
</gene>
<dbReference type="SMART" id="SM00387">
    <property type="entry name" value="HATPase_c"/>
    <property type="match status" value="1"/>
</dbReference>
<keyword evidence="10" id="KW-0067">ATP-binding</keyword>
<accession>A0A4U7JDX7</accession>
<keyword evidence="12" id="KW-0902">Two-component regulatory system</keyword>
<dbReference type="Gene3D" id="1.10.287.130">
    <property type="match status" value="1"/>
</dbReference>
<dbReference type="OrthoDB" id="9792991at2"/>
<dbReference type="EC" id="2.7.13.3" evidence="3"/>
<evidence type="ECO:0000256" key="4">
    <source>
        <dbReference type="ARBA" id="ARBA00022475"/>
    </source>
</evidence>
<evidence type="ECO:0000256" key="5">
    <source>
        <dbReference type="ARBA" id="ARBA00022553"/>
    </source>
</evidence>
<name>A0A4U7JDX7_9FIRM</name>
<dbReference type="Gene3D" id="6.10.340.10">
    <property type="match status" value="1"/>
</dbReference>
<keyword evidence="13" id="KW-0472">Membrane</keyword>
<dbReference type="InterPro" id="IPR003660">
    <property type="entry name" value="HAMP_dom"/>
</dbReference>
<evidence type="ECO:0000256" key="11">
    <source>
        <dbReference type="ARBA" id="ARBA00022989"/>
    </source>
</evidence>
<dbReference type="InterPro" id="IPR003661">
    <property type="entry name" value="HisK_dim/P_dom"/>
</dbReference>
<evidence type="ECO:0000313" key="16">
    <source>
        <dbReference type="EMBL" id="QNU65570.1"/>
    </source>
</evidence>
<keyword evidence="8" id="KW-0547">Nucleotide-binding</keyword>
<keyword evidence="11" id="KW-1133">Transmembrane helix</keyword>
<evidence type="ECO:0000256" key="10">
    <source>
        <dbReference type="ARBA" id="ARBA00022840"/>
    </source>
</evidence>
<dbReference type="AlphaFoldDB" id="A0A4U7JDX7"/>
<feature type="domain" description="HAMP" evidence="15">
    <location>
        <begin position="504"/>
        <end position="550"/>
    </location>
</feature>
<dbReference type="CDD" id="cd00082">
    <property type="entry name" value="HisKA"/>
    <property type="match status" value="1"/>
</dbReference>
<evidence type="ECO:0000256" key="8">
    <source>
        <dbReference type="ARBA" id="ARBA00022741"/>
    </source>
</evidence>
<reference evidence="16 17" key="1">
    <citation type="submission" date="2020-09" db="EMBL/GenBank/DDBJ databases">
        <title>Characterization and genome sequencing of Ruminiclostridium sp. nov. MA18.</title>
        <authorList>
            <person name="Rettenmaier R."/>
            <person name="Kowollik M.-L."/>
            <person name="Liebl W."/>
            <person name="Zverlov V."/>
        </authorList>
    </citation>
    <scope>NUCLEOTIDE SEQUENCE [LARGE SCALE GENOMIC DNA]</scope>
    <source>
        <strain evidence="16 17">MA18</strain>
    </source>
</reference>
<feature type="domain" description="Histidine kinase" evidence="14">
    <location>
        <begin position="565"/>
        <end position="779"/>
    </location>
</feature>
<dbReference type="Proteomes" id="UP000306409">
    <property type="component" value="Chromosome"/>
</dbReference>
<evidence type="ECO:0000256" key="6">
    <source>
        <dbReference type="ARBA" id="ARBA00022679"/>
    </source>
</evidence>
<keyword evidence="4" id="KW-1003">Cell membrane</keyword>
<keyword evidence="17" id="KW-1185">Reference proteome</keyword>
<evidence type="ECO:0000256" key="9">
    <source>
        <dbReference type="ARBA" id="ARBA00022777"/>
    </source>
</evidence>
<evidence type="ECO:0000256" key="1">
    <source>
        <dbReference type="ARBA" id="ARBA00000085"/>
    </source>
</evidence>
<dbReference type="GO" id="GO:0000155">
    <property type="term" value="F:phosphorelay sensor kinase activity"/>
    <property type="evidence" value="ECO:0007669"/>
    <property type="project" value="InterPro"/>
</dbReference>
<dbReference type="PANTHER" id="PTHR45528">
    <property type="entry name" value="SENSOR HISTIDINE KINASE CPXA"/>
    <property type="match status" value="1"/>
</dbReference>
<dbReference type="InterPro" id="IPR050398">
    <property type="entry name" value="HssS/ArlS-like"/>
</dbReference>